<keyword evidence="9 10" id="KW-1208">Phospholipid metabolism</keyword>
<evidence type="ECO:0000256" key="1">
    <source>
        <dbReference type="ARBA" id="ARBA00022475"/>
    </source>
</evidence>
<keyword evidence="6 10" id="KW-0443">Lipid metabolism</keyword>
<evidence type="ECO:0000256" key="5">
    <source>
        <dbReference type="ARBA" id="ARBA00022989"/>
    </source>
</evidence>
<keyword evidence="1 10" id="KW-1003">Cell membrane</keyword>
<keyword evidence="5 10" id="KW-1133">Transmembrane helix</keyword>
<dbReference type="HAMAP" id="MF_01043">
    <property type="entry name" value="PlsY"/>
    <property type="match status" value="1"/>
</dbReference>
<dbReference type="GO" id="GO:0005886">
    <property type="term" value="C:plasma membrane"/>
    <property type="evidence" value="ECO:0007669"/>
    <property type="project" value="UniProtKB-SubCell"/>
</dbReference>
<evidence type="ECO:0000313" key="12">
    <source>
        <dbReference type="Proteomes" id="UP000289952"/>
    </source>
</evidence>
<feature type="transmembrane region" description="Helical" evidence="10">
    <location>
        <begin position="60"/>
        <end position="86"/>
    </location>
</feature>
<dbReference type="Proteomes" id="UP000289952">
    <property type="component" value="Chromosome"/>
</dbReference>
<sequence>MQIFLTLTLNLTYFLFGYLMGSLNTSILFGKLTKKPDLRLYHSKNAGATNSLRVYGTKSAVIILLIDILKTFIVVLICKLISKVINDYITDEFLYRTNNVSLLTQKLYLIPLLGGIGVLLGNIFPVFYKFKGGKGVAGSVGLLISINITLLPIAAIFFFGLMFWKRYVSLASVITSIAMIGFISIPWINSGFLSWVSGVEYNSYTITICLYIFNASMINFAHRENIKRLLKHQERKFGQK</sequence>
<gene>
    <name evidence="10 11" type="primary">plsY</name>
    <name evidence="11" type="ORF">NCTC10118_00449</name>
</gene>
<comment type="similarity">
    <text evidence="10">Belongs to the PlsY family.</text>
</comment>
<reference evidence="11 12" key="1">
    <citation type="submission" date="2019-01" db="EMBL/GenBank/DDBJ databases">
        <authorList>
            <consortium name="Pathogen Informatics"/>
        </authorList>
    </citation>
    <scope>NUCLEOTIDE SEQUENCE [LARGE SCALE GENOMIC DNA]</scope>
    <source>
        <strain evidence="11 12">NCTC10118</strain>
    </source>
</reference>
<dbReference type="AlphaFoldDB" id="A0A224AWN7"/>
<dbReference type="EC" id="2.3.1.275" evidence="10"/>
<keyword evidence="4 10" id="KW-0812">Transmembrane</keyword>
<evidence type="ECO:0000256" key="4">
    <source>
        <dbReference type="ARBA" id="ARBA00022692"/>
    </source>
</evidence>
<protein>
    <recommendedName>
        <fullName evidence="10">Glycerol-3-phosphate acyltransferase</fullName>
    </recommendedName>
    <alternativeName>
        <fullName evidence="10">Acyl-PO4 G3P acyltransferase</fullName>
    </alternativeName>
    <alternativeName>
        <fullName evidence="10">Acyl-phosphate--glycerol-3-phosphate acyltransferase</fullName>
    </alternativeName>
    <alternativeName>
        <fullName evidence="10">G3P acyltransferase</fullName>
        <shortName evidence="10">GPAT</shortName>
        <ecNumber evidence="10">2.3.1.275</ecNumber>
    </alternativeName>
    <alternativeName>
        <fullName evidence="10">Lysophosphatidic acid synthase</fullName>
        <shortName evidence="10">LPA synthase</shortName>
    </alternativeName>
</protein>
<dbReference type="Pfam" id="PF02660">
    <property type="entry name" value="G3P_acyltransf"/>
    <property type="match status" value="1"/>
</dbReference>
<accession>A0A224AWN7</accession>
<feature type="transmembrane region" description="Helical" evidence="10">
    <location>
        <begin position="7"/>
        <end position="29"/>
    </location>
</feature>
<comment type="subunit">
    <text evidence="10">Probably interacts with PlsX.</text>
</comment>
<feature type="transmembrane region" description="Helical" evidence="10">
    <location>
        <begin position="140"/>
        <end position="161"/>
    </location>
</feature>
<evidence type="ECO:0000256" key="3">
    <source>
        <dbReference type="ARBA" id="ARBA00022679"/>
    </source>
</evidence>
<dbReference type="GO" id="GO:0043772">
    <property type="term" value="F:acyl-phosphate glycerol-3-phosphate acyltransferase activity"/>
    <property type="evidence" value="ECO:0007669"/>
    <property type="project" value="UniProtKB-UniRule"/>
</dbReference>
<dbReference type="SMART" id="SM01207">
    <property type="entry name" value="G3P_acyltransf"/>
    <property type="match status" value="1"/>
</dbReference>
<comment type="pathway">
    <text evidence="10">Lipid metabolism; phospholipid metabolism.</text>
</comment>
<name>A0A224AWN7_9BACT</name>
<dbReference type="PANTHER" id="PTHR30309:SF0">
    <property type="entry name" value="GLYCEROL-3-PHOSPHATE ACYLTRANSFERASE-RELATED"/>
    <property type="match status" value="1"/>
</dbReference>
<dbReference type="UniPathway" id="UPA00085"/>
<feature type="transmembrane region" description="Helical" evidence="10">
    <location>
        <begin position="168"/>
        <end position="189"/>
    </location>
</feature>
<evidence type="ECO:0000313" key="11">
    <source>
        <dbReference type="EMBL" id="VEU63404.1"/>
    </source>
</evidence>
<dbReference type="GO" id="GO:0008654">
    <property type="term" value="P:phospholipid biosynthetic process"/>
    <property type="evidence" value="ECO:0007669"/>
    <property type="project" value="UniProtKB-UniRule"/>
</dbReference>
<comment type="subcellular location">
    <subcellularLocation>
        <location evidence="10">Cell membrane</location>
        <topology evidence="10">Multi-pass membrane protein</topology>
    </subcellularLocation>
</comment>
<proteinExistence type="inferred from homology"/>
<dbReference type="RefSeq" id="WP_120160652.1">
    <property type="nucleotide sequence ID" value="NZ_AP018135.1"/>
</dbReference>
<feature type="transmembrane region" description="Helical" evidence="10">
    <location>
        <begin position="201"/>
        <end position="221"/>
    </location>
</feature>
<dbReference type="NCBIfam" id="TIGR00023">
    <property type="entry name" value="glycerol-3-phosphate 1-O-acyltransferase PlsY"/>
    <property type="match status" value="1"/>
</dbReference>
<evidence type="ECO:0000256" key="9">
    <source>
        <dbReference type="ARBA" id="ARBA00023264"/>
    </source>
</evidence>
<dbReference type="OrthoDB" id="9777124at2"/>
<dbReference type="InterPro" id="IPR003811">
    <property type="entry name" value="G3P_acylTferase_PlsY"/>
</dbReference>
<evidence type="ECO:0000256" key="2">
    <source>
        <dbReference type="ARBA" id="ARBA00022516"/>
    </source>
</evidence>
<evidence type="ECO:0000256" key="10">
    <source>
        <dbReference type="HAMAP-Rule" id="MF_01043"/>
    </source>
</evidence>
<keyword evidence="2 10" id="KW-0444">Lipid biosynthesis</keyword>
<keyword evidence="3 10" id="KW-0808">Transferase</keyword>
<keyword evidence="11" id="KW-0012">Acyltransferase</keyword>
<evidence type="ECO:0000256" key="8">
    <source>
        <dbReference type="ARBA" id="ARBA00023209"/>
    </source>
</evidence>
<feature type="transmembrane region" description="Helical" evidence="10">
    <location>
        <begin position="107"/>
        <end position="128"/>
    </location>
</feature>
<dbReference type="EMBL" id="LR214972">
    <property type="protein sequence ID" value="VEU63404.1"/>
    <property type="molecule type" value="Genomic_DNA"/>
</dbReference>
<keyword evidence="7 10" id="KW-0472">Membrane</keyword>
<comment type="catalytic activity">
    <reaction evidence="10">
        <text>an acyl phosphate + sn-glycerol 3-phosphate = a 1-acyl-sn-glycero-3-phosphate + phosphate</text>
        <dbReference type="Rhea" id="RHEA:34075"/>
        <dbReference type="ChEBI" id="CHEBI:43474"/>
        <dbReference type="ChEBI" id="CHEBI:57597"/>
        <dbReference type="ChEBI" id="CHEBI:57970"/>
        <dbReference type="ChEBI" id="CHEBI:59918"/>
        <dbReference type="EC" id="2.3.1.275"/>
    </reaction>
</comment>
<evidence type="ECO:0000256" key="6">
    <source>
        <dbReference type="ARBA" id="ARBA00023098"/>
    </source>
</evidence>
<keyword evidence="12" id="KW-1185">Reference proteome</keyword>
<evidence type="ECO:0000256" key="7">
    <source>
        <dbReference type="ARBA" id="ARBA00023136"/>
    </source>
</evidence>
<keyword evidence="8 10" id="KW-0594">Phospholipid biosynthesis</keyword>
<dbReference type="PANTHER" id="PTHR30309">
    <property type="entry name" value="INNER MEMBRANE PROTEIN YGIH"/>
    <property type="match status" value="1"/>
</dbReference>
<organism evidence="11 12">
    <name type="scientific">Mycoplasmopsis bovirhinis</name>
    <dbReference type="NCBI Taxonomy" id="29553"/>
    <lineage>
        <taxon>Bacteria</taxon>
        <taxon>Bacillati</taxon>
        <taxon>Mycoplasmatota</taxon>
        <taxon>Mycoplasmoidales</taxon>
        <taxon>Metamycoplasmataceae</taxon>
        <taxon>Mycoplasmopsis</taxon>
    </lineage>
</organism>
<comment type="function">
    <text evidence="10">Catalyzes the transfer of an acyl group from acyl-phosphate (acyl-PO(4)) to glycerol-3-phosphate (G3P) to form lysophosphatidic acid (LPA). This enzyme utilizes acyl-phosphate as fatty acyl donor, but not acyl-CoA or acyl-ACP.</text>
</comment>